<proteinExistence type="predicted"/>
<keyword evidence="8" id="KW-1185">Reference proteome</keyword>
<sequence length="244" mass="27555">METVKVNTSQHVDIDYPVAGLGERVSARLIDFGLFLAVFFIFLILFSLMGILNSGGLVITVMVCIYAAGFVFYDLLCEIFMNGQSIGKRLMKIKVISLDGSQPTLGQYFIRWVFRIVDFTLTQWLGALICVAVTENKQRIGDIVAGTTLIKTVPRTEFQHIAFHPVVEDYEPVFSNVSMMTDRDVELIHEVLTTYQKTFNHDLIYKMAARVANHLSVQVPEGMNELDFLKTVIKDYNQITAKAV</sequence>
<dbReference type="Pfam" id="PF06271">
    <property type="entry name" value="RDD"/>
    <property type="match status" value="1"/>
</dbReference>
<keyword evidence="4 5" id="KW-0472">Membrane</keyword>
<dbReference type="AlphaFoldDB" id="A0A4U1CA77"/>
<gene>
    <name evidence="7" type="ORF">FA045_01995</name>
</gene>
<dbReference type="RefSeq" id="WP_136873905.1">
    <property type="nucleotide sequence ID" value="NZ_SWBO01000001.1"/>
</dbReference>
<dbReference type="GO" id="GO:0016020">
    <property type="term" value="C:membrane"/>
    <property type="evidence" value="ECO:0007669"/>
    <property type="project" value="UniProtKB-SubCell"/>
</dbReference>
<dbReference type="InterPro" id="IPR010432">
    <property type="entry name" value="RDD"/>
</dbReference>
<evidence type="ECO:0000256" key="3">
    <source>
        <dbReference type="ARBA" id="ARBA00022989"/>
    </source>
</evidence>
<feature type="transmembrane region" description="Helical" evidence="5">
    <location>
        <begin position="32"/>
        <end position="52"/>
    </location>
</feature>
<comment type="subcellular location">
    <subcellularLocation>
        <location evidence="1">Membrane</location>
        <topology evidence="1">Multi-pass membrane protein</topology>
    </subcellularLocation>
</comment>
<reference evidence="7 8" key="1">
    <citation type="submission" date="2019-04" db="EMBL/GenBank/DDBJ databases">
        <title>Pedobacter sp. AR-2-6 sp. nov., isolated from Arctic soil.</title>
        <authorList>
            <person name="Dahal R.H."/>
            <person name="Kim D.-U."/>
        </authorList>
    </citation>
    <scope>NUCLEOTIDE SEQUENCE [LARGE SCALE GENOMIC DNA]</scope>
    <source>
        <strain evidence="7 8">AR-2-6</strain>
    </source>
</reference>
<keyword evidence="2 5" id="KW-0812">Transmembrane</keyword>
<dbReference type="OrthoDB" id="9814143at2"/>
<evidence type="ECO:0000313" key="8">
    <source>
        <dbReference type="Proteomes" id="UP000310477"/>
    </source>
</evidence>
<name>A0A4U1CA77_9SPHI</name>
<evidence type="ECO:0000256" key="1">
    <source>
        <dbReference type="ARBA" id="ARBA00004141"/>
    </source>
</evidence>
<keyword evidence="3 5" id="KW-1133">Transmembrane helix</keyword>
<organism evidence="7 8">
    <name type="scientific">Pedobacter cryotolerans</name>
    <dbReference type="NCBI Taxonomy" id="2571270"/>
    <lineage>
        <taxon>Bacteria</taxon>
        <taxon>Pseudomonadati</taxon>
        <taxon>Bacteroidota</taxon>
        <taxon>Sphingobacteriia</taxon>
        <taxon>Sphingobacteriales</taxon>
        <taxon>Sphingobacteriaceae</taxon>
        <taxon>Pedobacter</taxon>
    </lineage>
</organism>
<feature type="domain" description="RDD" evidence="6">
    <location>
        <begin position="18"/>
        <end position="146"/>
    </location>
</feature>
<dbReference type="PANTHER" id="PTHR38480">
    <property type="entry name" value="SLR0254 PROTEIN"/>
    <property type="match status" value="1"/>
</dbReference>
<evidence type="ECO:0000256" key="4">
    <source>
        <dbReference type="ARBA" id="ARBA00023136"/>
    </source>
</evidence>
<comment type="caution">
    <text evidence="7">The sequence shown here is derived from an EMBL/GenBank/DDBJ whole genome shotgun (WGS) entry which is preliminary data.</text>
</comment>
<dbReference type="Proteomes" id="UP000310477">
    <property type="component" value="Unassembled WGS sequence"/>
</dbReference>
<dbReference type="EMBL" id="SWBO01000001">
    <property type="protein sequence ID" value="TKC03363.1"/>
    <property type="molecule type" value="Genomic_DNA"/>
</dbReference>
<dbReference type="PANTHER" id="PTHR38480:SF1">
    <property type="entry name" value="SLR0254 PROTEIN"/>
    <property type="match status" value="1"/>
</dbReference>
<protein>
    <submittedName>
        <fullName evidence="7">RDD family protein</fullName>
    </submittedName>
</protein>
<feature type="transmembrane region" description="Helical" evidence="5">
    <location>
        <begin position="58"/>
        <end position="81"/>
    </location>
</feature>
<evidence type="ECO:0000259" key="6">
    <source>
        <dbReference type="Pfam" id="PF06271"/>
    </source>
</evidence>
<evidence type="ECO:0000256" key="2">
    <source>
        <dbReference type="ARBA" id="ARBA00022692"/>
    </source>
</evidence>
<accession>A0A4U1CA77</accession>
<evidence type="ECO:0000313" key="7">
    <source>
        <dbReference type="EMBL" id="TKC03363.1"/>
    </source>
</evidence>
<evidence type="ECO:0000256" key="5">
    <source>
        <dbReference type="SAM" id="Phobius"/>
    </source>
</evidence>